<keyword evidence="4" id="KW-1185">Reference proteome</keyword>
<name>A0A1W2C9V3_9HYPH</name>
<dbReference type="EMBL" id="FWXR01000009">
    <property type="protein sequence ID" value="SMC82035.1"/>
    <property type="molecule type" value="Genomic_DNA"/>
</dbReference>
<organism evidence="3 4">
    <name type="scientific">Fulvimarina manganoxydans</name>
    <dbReference type="NCBI Taxonomy" id="937218"/>
    <lineage>
        <taxon>Bacteria</taxon>
        <taxon>Pseudomonadati</taxon>
        <taxon>Pseudomonadota</taxon>
        <taxon>Alphaproteobacteria</taxon>
        <taxon>Hyphomicrobiales</taxon>
        <taxon>Aurantimonadaceae</taxon>
        <taxon>Fulvimarina</taxon>
    </lineage>
</organism>
<evidence type="ECO:0000313" key="4">
    <source>
        <dbReference type="Proteomes" id="UP000192656"/>
    </source>
</evidence>
<dbReference type="Pfam" id="PF14342">
    <property type="entry name" value="DUF4396"/>
    <property type="match status" value="1"/>
</dbReference>
<gene>
    <name evidence="3" type="ORF">SAMN06297251_10976</name>
</gene>
<feature type="transmembrane region" description="Helical" evidence="1">
    <location>
        <begin position="134"/>
        <end position="154"/>
    </location>
</feature>
<dbReference type="OrthoDB" id="1495425at2"/>
<dbReference type="InterPro" id="IPR025509">
    <property type="entry name" value="DUF4396"/>
</dbReference>
<accession>A0A1W2C9V3</accession>
<feature type="transmembrane region" description="Helical" evidence="1">
    <location>
        <begin position="107"/>
        <end position="125"/>
    </location>
</feature>
<keyword evidence="1" id="KW-0472">Membrane</keyword>
<feature type="transmembrane region" description="Helical" evidence="1">
    <location>
        <begin position="214"/>
        <end position="232"/>
    </location>
</feature>
<keyword evidence="1" id="KW-1133">Transmembrane helix</keyword>
<evidence type="ECO:0000313" key="3">
    <source>
        <dbReference type="EMBL" id="SMC82035.1"/>
    </source>
</evidence>
<sequence>MIPDWLHILSICMVLTGLGSFLYLLVKVVRHPQHMGVMNVVWPITGLYAGPLAIWFYERYGRLGRDDIAKAAMERDEPMPHMAETPYAAKIGKGATHCGAGCTLGDIIAETLAFMVPAVALWFGYKTIFADKIFAVWILDYILAFLFGIAFQYASIKPMNPDMGAGQALIASLKADTLSLTSWQVGMYGFMALAHFAIFGALLGVALDVSMVEFWAAMQIAMICGFVTAYPVNRWLIGRGIKEAM</sequence>
<feature type="domain" description="DUF4396" evidence="2">
    <location>
        <begin position="91"/>
        <end position="242"/>
    </location>
</feature>
<dbReference type="AlphaFoldDB" id="A0A1W2C9V3"/>
<keyword evidence="1" id="KW-0812">Transmembrane</keyword>
<dbReference type="RefSeq" id="WP_084410236.1">
    <property type="nucleotide sequence ID" value="NZ_FWXR01000009.1"/>
</dbReference>
<proteinExistence type="predicted"/>
<feature type="transmembrane region" description="Helical" evidence="1">
    <location>
        <begin position="187"/>
        <end position="207"/>
    </location>
</feature>
<reference evidence="3 4" key="1">
    <citation type="submission" date="2017-04" db="EMBL/GenBank/DDBJ databases">
        <authorList>
            <person name="Afonso C.L."/>
            <person name="Miller P.J."/>
            <person name="Scott M.A."/>
            <person name="Spackman E."/>
            <person name="Goraichik I."/>
            <person name="Dimitrov K.M."/>
            <person name="Suarez D.L."/>
            <person name="Swayne D.E."/>
        </authorList>
    </citation>
    <scope>NUCLEOTIDE SEQUENCE [LARGE SCALE GENOMIC DNA]</scope>
    <source>
        <strain evidence="3 4">CGMCC 1.10972</strain>
    </source>
</reference>
<feature type="transmembrane region" description="Helical" evidence="1">
    <location>
        <begin position="6"/>
        <end position="25"/>
    </location>
</feature>
<protein>
    <recommendedName>
        <fullName evidence="2">DUF4396 domain-containing protein</fullName>
    </recommendedName>
</protein>
<dbReference type="STRING" id="937218.SAMN06297251_10976"/>
<evidence type="ECO:0000259" key="2">
    <source>
        <dbReference type="Pfam" id="PF14342"/>
    </source>
</evidence>
<feature type="transmembrane region" description="Helical" evidence="1">
    <location>
        <begin position="37"/>
        <end position="57"/>
    </location>
</feature>
<dbReference type="Proteomes" id="UP000192656">
    <property type="component" value="Unassembled WGS sequence"/>
</dbReference>
<evidence type="ECO:0000256" key="1">
    <source>
        <dbReference type="SAM" id="Phobius"/>
    </source>
</evidence>